<evidence type="ECO:0000256" key="3">
    <source>
        <dbReference type="ARBA" id="ARBA00022833"/>
    </source>
</evidence>
<feature type="compositionally biased region" description="Polar residues" evidence="6">
    <location>
        <begin position="230"/>
        <end position="240"/>
    </location>
</feature>
<dbReference type="SUPFAM" id="SSF57716">
    <property type="entry name" value="Glucocorticoid receptor-like (DNA-binding domain)"/>
    <property type="match status" value="1"/>
</dbReference>
<keyword evidence="2 5" id="KW-0863">Zinc-finger</keyword>
<dbReference type="EMBL" id="GEGO01006664">
    <property type="protein sequence ID" value="JAR88740.1"/>
    <property type="molecule type" value="Transcribed_RNA"/>
</dbReference>
<evidence type="ECO:0000259" key="7">
    <source>
        <dbReference type="PROSITE" id="PS50950"/>
    </source>
</evidence>
<sequence length="260" mass="27996">IMPSFCSAVGCRNTGGRDDVVFHHFPRQKQLLAQWVSAVKRANFTPSPTAVLCSDHFRDSDYYQNVSLMRRLGLPVKSARLKPGAVPSIFDRTKSKPPREVLTRREILEELLKSSAPTEAVPAPSGSQDHTAADLTLADAVEASNAACPTTTDTLATNLMPTEVVILSDVVRWSPLVTCEPTADVTSNGAVKVFEIVYQGPVTVDKCIQVAVHPATRCKALQVVARTGMPSKSAQTQPQGVSVGIQVDGSDDPGMVWQDD</sequence>
<evidence type="ECO:0000256" key="4">
    <source>
        <dbReference type="ARBA" id="ARBA00023125"/>
    </source>
</evidence>
<dbReference type="PANTHER" id="PTHR46927">
    <property type="entry name" value="AGAP005574-PA"/>
    <property type="match status" value="1"/>
</dbReference>
<keyword evidence="1" id="KW-0479">Metal-binding</keyword>
<name>A0A147BD84_IXORI</name>
<dbReference type="InterPro" id="IPR052224">
    <property type="entry name" value="THAP_domain_protein"/>
</dbReference>
<feature type="non-terminal residue" evidence="8">
    <location>
        <position position="1"/>
    </location>
</feature>
<keyword evidence="3" id="KW-0862">Zinc</keyword>
<dbReference type="InterPro" id="IPR038441">
    <property type="entry name" value="THAP_Znf_sf"/>
</dbReference>
<reference evidence="8" key="1">
    <citation type="journal article" date="2018" name="PLoS Negl. Trop. Dis.">
        <title>Sialome diversity of ticks revealed by RNAseq of single tick salivary glands.</title>
        <authorList>
            <person name="Perner J."/>
            <person name="Kropackova S."/>
            <person name="Kopacek P."/>
            <person name="Ribeiro J.M."/>
        </authorList>
    </citation>
    <scope>NUCLEOTIDE SEQUENCE</scope>
    <source>
        <strain evidence="8">Siblings of single egg batch collected in Ceske Budejovice</strain>
        <tissue evidence="8">Salivary glands</tissue>
    </source>
</reference>
<dbReference type="Pfam" id="PF05485">
    <property type="entry name" value="THAP"/>
    <property type="match status" value="1"/>
</dbReference>
<feature type="domain" description="THAP-type" evidence="7">
    <location>
        <begin position="2"/>
        <end position="90"/>
    </location>
</feature>
<dbReference type="PROSITE" id="PS50950">
    <property type="entry name" value="ZF_THAP"/>
    <property type="match status" value="1"/>
</dbReference>
<protein>
    <recommendedName>
        <fullName evidence="7">THAP-type domain-containing protein</fullName>
    </recommendedName>
</protein>
<dbReference type="SMART" id="SM00980">
    <property type="entry name" value="THAP"/>
    <property type="match status" value="1"/>
</dbReference>
<dbReference type="GO" id="GO:0003677">
    <property type="term" value="F:DNA binding"/>
    <property type="evidence" value="ECO:0007669"/>
    <property type="project" value="UniProtKB-UniRule"/>
</dbReference>
<accession>A0A147BD84</accession>
<dbReference type="PANTHER" id="PTHR46927:SF3">
    <property type="entry name" value="THAP-TYPE DOMAIN-CONTAINING PROTEIN"/>
    <property type="match status" value="1"/>
</dbReference>
<dbReference type="SMART" id="SM00692">
    <property type="entry name" value="DM3"/>
    <property type="match status" value="1"/>
</dbReference>
<evidence type="ECO:0000256" key="1">
    <source>
        <dbReference type="ARBA" id="ARBA00022723"/>
    </source>
</evidence>
<dbReference type="GO" id="GO:0008270">
    <property type="term" value="F:zinc ion binding"/>
    <property type="evidence" value="ECO:0007669"/>
    <property type="project" value="UniProtKB-KW"/>
</dbReference>
<organism evidence="8">
    <name type="scientific">Ixodes ricinus</name>
    <name type="common">Common tick</name>
    <name type="synonym">Acarus ricinus</name>
    <dbReference type="NCBI Taxonomy" id="34613"/>
    <lineage>
        <taxon>Eukaryota</taxon>
        <taxon>Metazoa</taxon>
        <taxon>Ecdysozoa</taxon>
        <taxon>Arthropoda</taxon>
        <taxon>Chelicerata</taxon>
        <taxon>Arachnida</taxon>
        <taxon>Acari</taxon>
        <taxon>Parasitiformes</taxon>
        <taxon>Ixodida</taxon>
        <taxon>Ixodoidea</taxon>
        <taxon>Ixodidae</taxon>
        <taxon>Ixodinae</taxon>
        <taxon>Ixodes</taxon>
    </lineage>
</organism>
<evidence type="ECO:0000256" key="5">
    <source>
        <dbReference type="PROSITE-ProRule" id="PRU00309"/>
    </source>
</evidence>
<dbReference type="InterPro" id="IPR006612">
    <property type="entry name" value="THAP_Znf"/>
</dbReference>
<evidence type="ECO:0000256" key="2">
    <source>
        <dbReference type="ARBA" id="ARBA00022771"/>
    </source>
</evidence>
<dbReference type="Gene3D" id="6.20.210.20">
    <property type="entry name" value="THAP domain"/>
    <property type="match status" value="1"/>
</dbReference>
<evidence type="ECO:0000256" key="6">
    <source>
        <dbReference type="SAM" id="MobiDB-lite"/>
    </source>
</evidence>
<dbReference type="AlphaFoldDB" id="A0A147BD84"/>
<proteinExistence type="predicted"/>
<evidence type="ECO:0000313" key="8">
    <source>
        <dbReference type="EMBL" id="JAR88740.1"/>
    </source>
</evidence>
<keyword evidence="4 5" id="KW-0238">DNA-binding</keyword>
<feature type="region of interest" description="Disordered" evidence="6">
    <location>
        <begin position="230"/>
        <end position="260"/>
    </location>
</feature>